<reference evidence="1" key="1">
    <citation type="submission" date="2023-07" db="EMBL/GenBank/DDBJ databases">
        <title>Black Yeasts Isolated from many extreme environments.</title>
        <authorList>
            <person name="Coleine C."/>
            <person name="Stajich J.E."/>
            <person name="Selbmann L."/>
        </authorList>
    </citation>
    <scope>NUCLEOTIDE SEQUENCE</scope>
    <source>
        <strain evidence="1">CCFEE 5714</strain>
    </source>
</reference>
<comment type="caution">
    <text evidence="1">The sequence shown here is derived from an EMBL/GenBank/DDBJ whole genome shotgun (WGS) entry which is preliminary data.</text>
</comment>
<evidence type="ECO:0000313" key="2">
    <source>
        <dbReference type="Proteomes" id="UP001281147"/>
    </source>
</evidence>
<gene>
    <name evidence="1" type="ORF">LTR37_008189</name>
</gene>
<accession>A0ACC3NBH6</accession>
<evidence type="ECO:0000313" key="1">
    <source>
        <dbReference type="EMBL" id="KAK3713939.1"/>
    </source>
</evidence>
<name>A0ACC3NBH6_9PEZI</name>
<proteinExistence type="predicted"/>
<keyword evidence="2" id="KW-1185">Reference proteome</keyword>
<dbReference type="EMBL" id="JAUTXU010000059">
    <property type="protein sequence ID" value="KAK3713939.1"/>
    <property type="molecule type" value="Genomic_DNA"/>
</dbReference>
<organism evidence="1 2">
    <name type="scientific">Vermiconidia calcicola</name>
    <dbReference type="NCBI Taxonomy" id="1690605"/>
    <lineage>
        <taxon>Eukaryota</taxon>
        <taxon>Fungi</taxon>
        <taxon>Dikarya</taxon>
        <taxon>Ascomycota</taxon>
        <taxon>Pezizomycotina</taxon>
        <taxon>Dothideomycetes</taxon>
        <taxon>Dothideomycetidae</taxon>
        <taxon>Mycosphaerellales</taxon>
        <taxon>Extremaceae</taxon>
        <taxon>Vermiconidia</taxon>
    </lineage>
</organism>
<sequence>MTDSSLATTASPPSYTAAPQCENAHLPPYSGSTGDDEDVRKPQPAYIMDSRSTNSNVKPQASDDSIAPPAYIRPSSGVALFSTGSRNRGDPRRTIVVALILILIFGVGGIIYVARRGDSNDSQYLHLSGSDQVESWTTP</sequence>
<dbReference type="Proteomes" id="UP001281147">
    <property type="component" value="Unassembled WGS sequence"/>
</dbReference>
<protein>
    <submittedName>
        <fullName evidence="1">Uncharacterized protein</fullName>
    </submittedName>
</protein>